<accession>A0A8A4ZAW7</accession>
<reference evidence="4" key="1">
    <citation type="submission" date="2021-03" db="EMBL/GenBank/DDBJ databases">
        <title>Pengzhenrongella sicca gen. nov., sp. nov., a new member of suborder Micrococcineae isolated from High-Arctic tundra soil.</title>
        <authorList>
            <person name="Peng F."/>
        </authorList>
    </citation>
    <scope>NUCLEOTIDE SEQUENCE</scope>
    <source>
        <strain evidence="4">LRZ-2</strain>
    </source>
</reference>
<proteinExistence type="predicted"/>
<dbReference type="Pfam" id="PF13439">
    <property type="entry name" value="Glyco_transf_4"/>
    <property type="match status" value="1"/>
</dbReference>
<keyword evidence="2" id="KW-0808">Transferase</keyword>
<evidence type="ECO:0000313" key="5">
    <source>
        <dbReference type="Proteomes" id="UP000663937"/>
    </source>
</evidence>
<protein>
    <submittedName>
        <fullName evidence="4">Glycosyltransferase</fullName>
    </submittedName>
</protein>
<dbReference type="PANTHER" id="PTHR12526">
    <property type="entry name" value="GLYCOSYLTRANSFERASE"/>
    <property type="match status" value="1"/>
</dbReference>
<dbReference type="SUPFAM" id="SSF53756">
    <property type="entry name" value="UDP-Glycosyltransferase/glycogen phosphorylase"/>
    <property type="match status" value="1"/>
</dbReference>
<dbReference type="Proteomes" id="UP000663937">
    <property type="component" value="Chromosome"/>
</dbReference>
<evidence type="ECO:0000256" key="1">
    <source>
        <dbReference type="ARBA" id="ARBA00022676"/>
    </source>
</evidence>
<evidence type="ECO:0000313" key="4">
    <source>
        <dbReference type="EMBL" id="QTE29024.1"/>
    </source>
</evidence>
<dbReference type="GO" id="GO:0016757">
    <property type="term" value="F:glycosyltransferase activity"/>
    <property type="evidence" value="ECO:0007669"/>
    <property type="project" value="UniProtKB-KW"/>
</dbReference>
<gene>
    <name evidence="4" type="ORF">J4E96_17210</name>
</gene>
<dbReference type="RefSeq" id="WP_227423285.1">
    <property type="nucleotide sequence ID" value="NZ_CP071868.1"/>
</dbReference>
<dbReference type="InterPro" id="IPR028098">
    <property type="entry name" value="Glyco_trans_4-like_N"/>
</dbReference>
<organism evidence="4 5">
    <name type="scientific">Pengzhenrongella sicca</name>
    <dbReference type="NCBI Taxonomy" id="2819238"/>
    <lineage>
        <taxon>Bacteria</taxon>
        <taxon>Bacillati</taxon>
        <taxon>Actinomycetota</taxon>
        <taxon>Actinomycetes</taxon>
        <taxon>Micrococcales</taxon>
        <taxon>Pengzhenrongella</taxon>
    </lineage>
</organism>
<sequence>MRISLLGFTLPPDEIAEILRTDANMPAQTSAFAWAVVESLRSAGATVTLLSAAPVTNYPANSRLLFRGHPFHADGVDGETLGFINVLALKHVSRFVACLTTGWRALRRWRPDVLLVHGVHSPFLWFGMLARRLARVRTVVILTDPPGVALATDGPLVRALKRADVAVVRRALRAVDGVIALTGPLATDFAPGRPSLLMEGISTHAAVDRPPRGERPTFRVVYAGGLVQEYGVGRLVEAVRALPDASLRLTPFGAGPLTAWIDAAAAADPRIDPARFVPRAAVVAAYAAADLLVQPRPVDQPVVRYSFPSKLLEYMASGTPVLTTRLAGIPPEYEPYVYWIDDGTAGGIARAIQTVRRIPAPEREARGLAAAAFVARTRSSGAQGARITRFLAELLRAG</sequence>
<dbReference type="Pfam" id="PF13692">
    <property type="entry name" value="Glyco_trans_1_4"/>
    <property type="match status" value="1"/>
</dbReference>
<dbReference type="EMBL" id="CP071868">
    <property type="protein sequence ID" value="QTE29024.1"/>
    <property type="molecule type" value="Genomic_DNA"/>
</dbReference>
<name>A0A8A4ZAW7_9MICO</name>
<dbReference type="KEGG" id="psic:J4E96_17210"/>
<dbReference type="Gene3D" id="3.40.50.2000">
    <property type="entry name" value="Glycogen Phosphorylase B"/>
    <property type="match status" value="2"/>
</dbReference>
<dbReference type="AlphaFoldDB" id="A0A8A4ZAW7"/>
<feature type="domain" description="Glycosyltransferase subfamily 4-like N-terminal" evidence="3">
    <location>
        <begin position="33"/>
        <end position="189"/>
    </location>
</feature>
<keyword evidence="5" id="KW-1185">Reference proteome</keyword>
<keyword evidence="1" id="KW-0328">Glycosyltransferase</keyword>
<evidence type="ECO:0000259" key="3">
    <source>
        <dbReference type="Pfam" id="PF13439"/>
    </source>
</evidence>
<evidence type="ECO:0000256" key="2">
    <source>
        <dbReference type="ARBA" id="ARBA00022679"/>
    </source>
</evidence>